<keyword evidence="3" id="KW-1185">Reference proteome</keyword>
<dbReference type="AlphaFoldDB" id="A0A1A9VTP6"/>
<dbReference type="VEuPathDB" id="VectorBase:GAUT047206"/>
<organism evidence="2 3">
    <name type="scientific">Glossina austeni</name>
    <name type="common">Savannah tsetse fly</name>
    <dbReference type="NCBI Taxonomy" id="7395"/>
    <lineage>
        <taxon>Eukaryota</taxon>
        <taxon>Metazoa</taxon>
        <taxon>Ecdysozoa</taxon>
        <taxon>Arthropoda</taxon>
        <taxon>Hexapoda</taxon>
        <taxon>Insecta</taxon>
        <taxon>Pterygota</taxon>
        <taxon>Neoptera</taxon>
        <taxon>Endopterygota</taxon>
        <taxon>Diptera</taxon>
        <taxon>Brachycera</taxon>
        <taxon>Muscomorpha</taxon>
        <taxon>Hippoboscoidea</taxon>
        <taxon>Glossinidae</taxon>
        <taxon>Glossina</taxon>
    </lineage>
</organism>
<reference evidence="2" key="1">
    <citation type="submission" date="2020-05" db="UniProtKB">
        <authorList>
            <consortium name="EnsemblMetazoa"/>
        </authorList>
    </citation>
    <scope>IDENTIFICATION</scope>
    <source>
        <strain evidence="2">TTRI</strain>
    </source>
</reference>
<keyword evidence="1" id="KW-1133">Transmembrane helix</keyword>
<keyword evidence="1" id="KW-0812">Transmembrane</keyword>
<name>A0A1A9VTP6_GLOAU</name>
<proteinExistence type="predicted"/>
<evidence type="ECO:0000313" key="3">
    <source>
        <dbReference type="Proteomes" id="UP000078200"/>
    </source>
</evidence>
<keyword evidence="1" id="KW-0472">Membrane</keyword>
<protein>
    <submittedName>
        <fullName evidence="2">Uncharacterized protein</fullName>
    </submittedName>
</protein>
<accession>A0A1A9VTP6</accession>
<evidence type="ECO:0000256" key="1">
    <source>
        <dbReference type="SAM" id="Phobius"/>
    </source>
</evidence>
<sequence length="125" mass="13384">MSCNDIDFCNLTIFPALVEPYLRLGFSSIVAKVVASPSEQPISLAPPLGSEVNSCSLPECVDVAAAAAAAAAAIVVVVTLSSLQLARKMKITFHRTCCCWLKEDELLCRILTHSFAIIIVINSFV</sequence>
<dbReference type="Proteomes" id="UP000078200">
    <property type="component" value="Unassembled WGS sequence"/>
</dbReference>
<evidence type="ECO:0000313" key="2">
    <source>
        <dbReference type="EnsemblMetazoa" id="GAUT047206-PA"/>
    </source>
</evidence>
<dbReference type="EnsemblMetazoa" id="GAUT047206-RA">
    <property type="protein sequence ID" value="GAUT047206-PA"/>
    <property type="gene ID" value="GAUT047206"/>
</dbReference>
<feature type="transmembrane region" description="Helical" evidence="1">
    <location>
        <begin position="63"/>
        <end position="85"/>
    </location>
</feature>